<comment type="caution">
    <text evidence="1">The sequence shown here is derived from an EMBL/GenBank/DDBJ whole genome shotgun (WGS) entry which is preliminary data.</text>
</comment>
<sequence>MKEPEPPIASISKRPRTRTLSETTSASTSSNNNSRNIKKAGTQSGKNQEINKKQKTTTEDHQNQDVDIIKEQLRIAADSLQPDPSKGSLNIDFMANFIHECKGKSNLIEIARKYTQDPLDAIEELSLIENLIVNKNIKNRITRIITRIKEKTDNDIDVDEHDFSVDLK</sequence>
<reference evidence="1" key="1">
    <citation type="submission" date="2023-04" db="EMBL/GenBank/DDBJ databases">
        <title>A chromosome-level genome assembly of the parasitoid wasp Eretmocerus hayati.</title>
        <authorList>
            <person name="Zhong Y."/>
            <person name="Liu S."/>
            <person name="Liu Y."/>
        </authorList>
    </citation>
    <scope>NUCLEOTIDE SEQUENCE</scope>
    <source>
        <strain evidence="1">ZJU_SS_LIU_2023</strain>
    </source>
</reference>
<protein>
    <submittedName>
        <fullName evidence="1">Uncharacterized protein</fullName>
    </submittedName>
</protein>
<gene>
    <name evidence="1" type="ORF">QAD02_009606</name>
</gene>
<dbReference type="Proteomes" id="UP001239111">
    <property type="component" value="Chromosome 4"/>
</dbReference>
<evidence type="ECO:0000313" key="1">
    <source>
        <dbReference type="EMBL" id="KAJ8667943.1"/>
    </source>
</evidence>
<accession>A0ACC2N9Y4</accession>
<evidence type="ECO:0000313" key="2">
    <source>
        <dbReference type="Proteomes" id="UP001239111"/>
    </source>
</evidence>
<organism evidence="1 2">
    <name type="scientific">Eretmocerus hayati</name>
    <dbReference type="NCBI Taxonomy" id="131215"/>
    <lineage>
        <taxon>Eukaryota</taxon>
        <taxon>Metazoa</taxon>
        <taxon>Ecdysozoa</taxon>
        <taxon>Arthropoda</taxon>
        <taxon>Hexapoda</taxon>
        <taxon>Insecta</taxon>
        <taxon>Pterygota</taxon>
        <taxon>Neoptera</taxon>
        <taxon>Endopterygota</taxon>
        <taxon>Hymenoptera</taxon>
        <taxon>Apocrita</taxon>
        <taxon>Proctotrupomorpha</taxon>
        <taxon>Chalcidoidea</taxon>
        <taxon>Aphelinidae</taxon>
        <taxon>Aphelininae</taxon>
        <taxon>Eretmocerus</taxon>
    </lineage>
</organism>
<dbReference type="EMBL" id="CM056744">
    <property type="protein sequence ID" value="KAJ8667943.1"/>
    <property type="molecule type" value="Genomic_DNA"/>
</dbReference>
<proteinExistence type="predicted"/>
<name>A0ACC2N9Y4_9HYME</name>
<keyword evidence="2" id="KW-1185">Reference proteome</keyword>